<evidence type="ECO:0000256" key="6">
    <source>
        <dbReference type="SAM" id="Phobius"/>
    </source>
</evidence>
<keyword evidence="4 6" id="KW-1133">Transmembrane helix</keyword>
<feature type="transmembrane region" description="Helical" evidence="6">
    <location>
        <begin position="12"/>
        <end position="35"/>
    </location>
</feature>
<evidence type="ECO:0000256" key="4">
    <source>
        <dbReference type="ARBA" id="ARBA00022989"/>
    </source>
</evidence>
<dbReference type="Pfam" id="PF01943">
    <property type="entry name" value="Polysacc_synt"/>
    <property type="match status" value="1"/>
</dbReference>
<dbReference type="GO" id="GO:0005886">
    <property type="term" value="C:plasma membrane"/>
    <property type="evidence" value="ECO:0007669"/>
    <property type="project" value="UniProtKB-SubCell"/>
</dbReference>
<dbReference type="Proteomes" id="UP000463337">
    <property type="component" value="Unassembled WGS sequence"/>
</dbReference>
<keyword evidence="3 6" id="KW-0812">Transmembrane</keyword>
<organism evidence="7 8">
    <name type="scientific">Parabacteroides distasonis</name>
    <dbReference type="NCBI Taxonomy" id="823"/>
    <lineage>
        <taxon>Bacteria</taxon>
        <taxon>Pseudomonadati</taxon>
        <taxon>Bacteroidota</taxon>
        <taxon>Bacteroidia</taxon>
        <taxon>Bacteroidales</taxon>
        <taxon>Tannerellaceae</taxon>
        <taxon>Parabacteroides</taxon>
    </lineage>
</organism>
<feature type="transmembrane region" description="Helical" evidence="6">
    <location>
        <begin position="178"/>
        <end position="201"/>
    </location>
</feature>
<accession>A0A6I2N2F8</accession>
<evidence type="ECO:0000313" key="7">
    <source>
        <dbReference type="EMBL" id="MRY59291.1"/>
    </source>
</evidence>
<feature type="transmembrane region" description="Helical" evidence="6">
    <location>
        <begin position="122"/>
        <end position="140"/>
    </location>
</feature>
<evidence type="ECO:0000256" key="1">
    <source>
        <dbReference type="ARBA" id="ARBA00004651"/>
    </source>
</evidence>
<dbReference type="EMBL" id="WKLT01000015">
    <property type="protein sequence ID" value="MRY59291.1"/>
    <property type="molecule type" value="Genomic_DNA"/>
</dbReference>
<evidence type="ECO:0000256" key="3">
    <source>
        <dbReference type="ARBA" id="ARBA00022692"/>
    </source>
</evidence>
<dbReference type="RefSeq" id="WP_129984486.1">
    <property type="nucleotide sequence ID" value="NZ_JADNEQ010000002.1"/>
</dbReference>
<keyword evidence="5 6" id="KW-0472">Membrane</keyword>
<gene>
    <name evidence="7" type="ORF">GKD59_15525</name>
</gene>
<comment type="caution">
    <text evidence="7">The sequence shown here is derived from an EMBL/GenBank/DDBJ whole genome shotgun (WGS) entry which is preliminary data.</text>
</comment>
<feature type="transmembrane region" description="Helical" evidence="6">
    <location>
        <begin position="47"/>
        <end position="69"/>
    </location>
</feature>
<dbReference type="PANTHER" id="PTHR30250">
    <property type="entry name" value="PST FAMILY PREDICTED COLANIC ACID TRANSPORTER"/>
    <property type="match status" value="1"/>
</dbReference>
<proteinExistence type="predicted"/>
<evidence type="ECO:0000313" key="8">
    <source>
        <dbReference type="Proteomes" id="UP000463337"/>
    </source>
</evidence>
<keyword evidence="2" id="KW-1003">Cell membrane</keyword>
<feature type="transmembrane region" description="Helical" evidence="6">
    <location>
        <begin position="90"/>
        <end position="116"/>
    </location>
</feature>
<feature type="transmembrane region" description="Helical" evidence="6">
    <location>
        <begin position="358"/>
        <end position="380"/>
    </location>
</feature>
<evidence type="ECO:0000256" key="5">
    <source>
        <dbReference type="ARBA" id="ARBA00023136"/>
    </source>
</evidence>
<feature type="transmembrane region" description="Helical" evidence="6">
    <location>
        <begin position="332"/>
        <end position="351"/>
    </location>
</feature>
<feature type="transmembrane region" description="Helical" evidence="6">
    <location>
        <begin position="290"/>
        <end position="312"/>
    </location>
</feature>
<feature type="transmembrane region" description="Helical" evidence="6">
    <location>
        <begin position="386"/>
        <end position="406"/>
    </location>
</feature>
<dbReference type="PANTHER" id="PTHR30250:SF11">
    <property type="entry name" value="O-ANTIGEN TRANSPORTER-RELATED"/>
    <property type="match status" value="1"/>
</dbReference>
<dbReference type="AlphaFoldDB" id="A0A6I2N2F8"/>
<name>A0A6I2N2F8_PARDI</name>
<comment type="subcellular location">
    <subcellularLocation>
        <location evidence="1">Cell membrane</location>
        <topology evidence="1">Multi-pass membrane protein</topology>
    </subcellularLocation>
</comment>
<protein>
    <submittedName>
        <fullName evidence="7">Oligosaccharide flippase family protein</fullName>
    </submittedName>
</protein>
<reference evidence="7 8" key="1">
    <citation type="journal article" date="2019" name="Nat. Med.">
        <title>A library of human gut bacterial isolates paired with longitudinal multiomics data enables mechanistic microbiome research.</title>
        <authorList>
            <person name="Poyet M."/>
            <person name="Groussin M."/>
            <person name="Gibbons S.M."/>
            <person name="Avila-Pacheco J."/>
            <person name="Jiang X."/>
            <person name="Kearney S.M."/>
            <person name="Perrotta A.R."/>
            <person name="Berdy B."/>
            <person name="Zhao S."/>
            <person name="Lieberman T.D."/>
            <person name="Swanson P.K."/>
            <person name="Smith M."/>
            <person name="Roesemann S."/>
            <person name="Alexander J.E."/>
            <person name="Rich S.A."/>
            <person name="Livny J."/>
            <person name="Vlamakis H."/>
            <person name="Clish C."/>
            <person name="Bullock K."/>
            <person name="Deik A."/>
            <person name="Scott J."/>
            <person name="Pierce K.A."/>
            <person name="Xavier R.J."/>
            <person name="Alm E.J."/>
        </authorList>
    </citation>
    <scope>NUCLEOTIDE SEQUENCE [LARGE SCALE GENOMIC DNA]</scope>
    <source>
        <strain evidence="7 8">BIOML-A41</strain>
    </source>
</reference>
<evidence type="ECO:0000256" key="2">
    <source>
        <dbReference type="ARBA" id="ARBA00022475"/>
    </source>
</evidence>
<dbReference type="InterPro" id="IPR002797">
    <property type="entry name" value="Polysacc_synth"/>
</dbReference>
<dbReference type="InterPro" id="IPR050833">
    <property type="entry name" value="Poly_Biosynth_Transport"/>
</dbReference>
<feature type="transmembrane region" description="Helical" evidence="6">
    <location>
        <begin position="152"/>
        <end position="172"/>
    </location>
</feature>
<sequence>MNSIRNLYARYKVIFDNILFVSLIQLFGLLAPLITYPYLVDVLGMELYGLVITAQILVGYMVLVIDFGSNSVCAKNVSIHREDKQKLSEIVSSVLLIRLKLWLICLFAYVLLVFIIPTYNEYKTLFLFSYLLTLNELIFPQFYFQGIEKMKVVAFLNILVKLVFISLVFFLVKEKGDYLLVPVLYGIGYLIASIISLLLIFMKDKIRFMITDYRTQYNYLKECSPILATDMVCTVKDKLNQVLVGLFVSMGDVVIYDLALKLMGIMQKPSNIITTVLLPRFSKNKNVRTLKYVMVFVFFLSLFLVLIVNLFLPWIVKLFLHSEIDLLPLRMFSIVPIFLSVSIVIGNNFFIGFGYNKYVLYSIIITSTFYLFALFVVWILGYIHSLYSFVFIAIISYLIELLYRLFVFYRKTIY</sequence>